<sequence>MKKLQLRGKASGETINKLLLKNIKNKLENN</sequence>
<gene>
    <name evidence="1" type="ORF">SCCGRSA3_00244</name>
</gene>
<keyword evidence="1" id="KW-0808">Transferase</keyword>
<dbReference type="GO" id="GO:0050567">
    <property type="term" value="F:glutaminyl-tRNA synthase (glutamine-hydrolyzing) activity"/>
    <property type="evidence" value="ECO:0007669"/>
    <property type="project" value="UniProtKB-EC"/>
</dbReference>
<reference evidence="1 2" key="1">
    <citation type="submission" date="2014-06" db="EMBL/GenBank/DDBJ databases">
        <authorList>
            <person name="Ngugi D.K."/>
            <person name="Blom J."/>
            <person name="Alam I."/>
            <person name="Rashid M."/>
            <person name="Baalawi W."/>
            <person name="Zhang G."/>
            <person name="Hikmawan T."/>
            <person name="Guan Y."/>
            <person name="Antunes A."/>
            <person name="Siam R."/>
            <person name="El-Dorry H."/>
            <person name="Bajic V."/>
            <person name="Stingl U."/>
        </authorList>
    </citation>
    <scope>NUCLEOTIDE SEQUENCE [LARGE SCALE GENOMIC DNA]</scope>
    <source>
        <strain evidence="1">SCGC RSA3</strain>
    </source>
</reference>
<keyword evidence="2" id="KW-1185">Reference proteome</keyword>
<dbReference type="GO" id="GO:0016740">
    <property type="term" value="F:transferase activity"/>
    <property type="evidence" value="ECO:0007669"/>
    <property type="project" value="UniProtKB-KW"/>
</dbReference>
<evidence type="ECO:0000313" key="2">
    <source>
        <dbReference type="Proteomes" id="UP000029383"/>
    </source>
</evidence>
<dbReference type="EMBL" id="JOTD01000024">
    <property type="protein sequence ID" value="KFM20430.1"/>
    <property type="molecule type" value="Genomic_DNA"/>
</dbReference>
<dbReference type="Proteomes" id="UP000029383">
    <property type="component" value="Unassembled WGS sequence"/>
</dbReference>
<accession>A0A087S3X6</accession>
<evidence type="ECO:0000313" key="1">
    <source>
        <dbReference type="EMBL" id="KFM20430.1"/>
    </source>
</evidence>
<organism evidence="1 2">
    <name type="scientific">Marine Group I thaumarchaeote SCGC RSA3</name>
    <dbReference type="NCBI Taxonomy" id="1503183"/>
    <lineage>
        <taxon>Archaea</taxon>
        <taxon>Nitrososphaerota</taxon>
        <taxon>Marine Group I</taxon>
    </lineage>
</organism>
<dbReference type="EC" id="6.3.5.7" evidence="1"/>
<dbReference type="AlphaFoldDB" id="A0A087S3X6"/>
<comment type="caution">
    <text evidence="1">The sequence shown here is derived from an EMBL/GenBank/DDBJ whole genome shotgun (WGS) entry which is preliminary data.</text>
</comment>
<proteinExistence type="predicted"/>
<protein>
    <submittedName>
        <fullName evidence="1">Glutamyl-tRNA amidotransferase subunit E protein</fullName>
        <ecNumber evidence="1">6.3.5.7</ecNumber>
    </submittedName>
</protein>
<name>A0A087S3X6_9ARCH</name>
<keyword evidence="1" id="KW-0436">Ligase</keyword>